<feature type="domain" description="Type I restriction modification DNA specificity" evidence="5">
    <location>
        <begin position="20"/>
        <end position="194"/>
    </location>
</feature>
<name>A0A0E3S7M9_9EURY</name>
<dbReference type="RefSeq" id="WP_052722918.1">
    <property type="nucleotide sequence ID" value="NZ_CP009515.1"/>
</dbReference>
<protein>
    <submittedName>
        <fullName evidence="6">Type I restriction-modification system, specificity subunit S</fullName>
        <ecNumber evidence="6">3.1.21.3</ecNumber>
    </submittedName>
</protein>
<evidence type="ECO:0000259" key="5">
    <source>
        <dbReference type="Pfam" id="PF01420"/>
    </source>
</evidence>
<dbReference type="HOGENOM" id="CLU_021095_10_3_2"/>
<dbReference type="CDD" id="cd17496">
    <property type="entry name" value="RMtype1_S_BliBORF2384P-TRD1-CR1_like"/>
    <property type="match status" value="1"/>
</dbReference>
<sequence length="416" mass="46086">MTKNVSVPEGYKKTELGVIPEDWQIVKLSEISKTYSGGTPSKSKVEYFGGNIPWVKSGELNKGLIFTTEEFISELGLNNSSVKWVPQNSILIAMYGATAGKIGLLKIRATINQAILAVVPQEDTDYLFLYYSLNQIMPNVVKTQTQGSGQPNLNAAIIKSNNVLLPPLPEQQKIASILSKVDEQIEQTEQIIEKTEVLKKGLMQKLLIKGIGHTEFKKTELGEIPEEWEIGNLSNISQVVMGQSPTGDTYNTTGEGKPLINGPSEFNERYPTPVKWTSKPTKICKIGDILFCVRGNTLGRMNFADQEYCIGRGIAAISGLKNLGDTNFVHMLLTKEGTELYRRANGEGSTFPNIKRDQLNEIKIAVPSLPEQQKIASILSKVDSQIQDNQSYLHKLQELRKGLMQDLLTGKVRVCV</sequence>
<gene>
    <name evidence="6" type="ORF">MSLAZ_1777</name>
</gene>
<keyword evidence="4" id="KW-0175">Coiled coil</keyword>
<dbReference type="PANTHER" id="PTHR30408:SF12">
    <property type="entry name" value="TYPE I RESTRICTION ENZYME MJAVIII SPECIFICITY SUBUNIT"/>
    <property type="match status" value="1"/>
</dbReference>
<accession>A0A0E3S7M9</accession>
<keyword evidence="7" id="KW-1185">Reference proteome</keyword>
<feature type="coiled-coil region" evidence="4">
    <location>
        <begin position="178"/>
        <end position="205"/>
    </location>
</feature>
<evidence type="ECO:0000256" key="2">
    <source>
        <dbReference type="ARBA" id="ARBA00022747"/>
    </source>
</evidence>
<dbReference type="Proteomes" id="UP000033072">
    <property type="component" value="Chromosome"/>
</dbReference>
<evidence type="ECO:0000313" key="6">
    <source>
        <dbReference type="EMBL" id="AKB75038.1"/>
    </source>
</evidence>
<dbReference type="InterPro" id="IPR052021">
    <property type="entry name" value="Type-I_RS_S_subunit"/>
</dbReference>
<dbReference type="CDD" id="cd17515">
    <property type="entry name" value="RMtype1_S_MjaORF132P_Sau1132ORF3780P-TRD1-CR1_like"/>
    <property type="match status" value="1"/>
</dbReference>
<dbReference type="EC" id="3.1.21.3" evidence="6"/>
<dbReference type="InterPro" id="IPR044946">
    <property type="entry name" value="Restrct_endonuc_typeI_TRD_sf"/>
</dbReference>
<dbReference type="OrthoDB" id="84651at2157"/>
<keyword evidence="6" id="KW-0378">Hydrolase</keyword>
<dbReference type="InterPro" id="IPR000055">
    <property type="entry name" value="Restrct_endonuc_typeI_TRD"/>
</dbReference>
<dbReference type="PANTHER" id="PTHR30408">
    <property type="entry name" value="TYPE-1 RESTRICTION ENZYME ECOKI SPECIFICITY PROTEIN"/>
    <property type="match status" value="1"/>
</dbReference>
<organism evidence="6 7">
    <name type="scientific">Methanosarcina lacustris Z-7289</name>
    <dbReference type="NCBI Taxonomy" id="1434111"/>
    <lineage>
        <taxon>Archaea</taxon>
        <taxon>Methanobacteriati</taxon>
        <taxon>Methanobacteriota</taxon>
        <taxon>Stenosarchaea group</taxon>
        <taxon>Methanomicrobia</taxon>
        <taxon>Methanosarcinales</taxon>
        <taxon>Methanosarcinaceae</taxon>
        <taxon>Methanosarcina</taxon>
    </lineage>
</organism>
<evidence type="ECO:0000256" key="1">
    <source>
        <dbReference type="ARBA" id="ARBA00010923"/>
    </source>
</evidence>
<dbReference type="Gene3D" id="3.90.220.20">
    <property type="entry name" value="DNA methylase specificity domains"/>
    <property type="match status" value="2"/>
</dbReference>
<evidence type="ECO:0000313" key="7">
    <source>
        <dbReference type="Proteomes" id="UP000033072"/>
    </source>
</evidence>
<keyword evidence="2" id="KW-0680">Restriction system</keyword>
<comment type="similarity">
    <text evidence="1">Belongs to the type-I restriction system S methylase family.</text>
</comment>
<dbReference type="PATRIC" id="fig|1434111.4.peg.2330"/>
<dbReference type="STRING" id="1434111.MSLAZ_1777"/>
<dbReference type="Gene3D" id="1.10.287.1120">
    <property type="entry name" value="Bipartite methylase S protein"/>
    <property type="match status" value="1"/>
</dbReference>
<dbReference type="SUPFAM" id="SSF116734">
    <property type="entry name" value="DNA methylase specificity domain"/>
    <property type="match status" value="2"/>
</dbReference>
<dbReference type="GO" id="GO:0003677">
    <property type="term" value="F:DNA binding"/>
    <property type="evidence" value="ECO:0007669"/>
    <property type="project" value="UniProtKB-KW"/>
</dbReference>
<dbReference type="GO" id="GO:0009035">
    <property type="term" value="F:type I site-specific deoxyribonuclease activity"/>
    <property type="evidence" value="ECO:0007669"/>
    <property type="project" value="UniProtKB-EC"/>
</dbReference>
<proteinExistence type="inferred from homology"/>
<dbReference type="GeneID" id="25418654"/>
<dbReference type="AlphaFoldDB" id="A0A0E3S7M9"/>
<dbReference type="EMBL" id="CP009515">
    <property type="protein sequence ID" value="AKB75038.1"/>
    <property type="molecule type" value="Genomic_DNA"/>
</dbReference>
<dbReference type="Pfam" id="PF01420">
    <property type="entry name" value="Methylase_S"/>
    <property type="match status" value="2"/>
</dbReference>
<keyword evidence="3" id="KW-0238">DNA-binding</keyword>
<evidence type="ECO:0000256" key="3">
    <source>
        <dbReference type="ARBA" id="ARBA00023125"/>
    </source>
</evidence>
<dbReference type="GO" id="GO:0009307">
    <property type="term" value="P:DNA restriction-modification system"/>
    <property type="evidence" value="ECO:0007669"/>
    <property type="project" value="UniProtKB-KW"/>
</dbReference>
<dbReference type="REBASE" id="109266">
    <property type="entry name" value="S.Mla7289ORF1776P"/>
</dbReference>
<feature type="domain" description="Type I restriction modification DNA specificity" evidence="5">
    <location>
        <begin position="225"/>
        <end position="387"/>
    </location>
</feature>
<dbReference type="KEGG" id="mls:MSLAZ_1777"/>
<reference evidence="6 7" key="1">
    <citation type="submission" date="2014-07" db="EMBL/GenBank/DDBJ databases">
        <title>Methanogenic archaea and the global carbon cycle.</title>
        <authorList>
            <person name="Henriksen J.R."/>
            <person name="Luke J."/>
            <person name="Reinhart S."/>
            <person name="Benedict M.N."/>
            <person name="Youngblut N.D."/>
            <person name="Metcalf M.E."/>
            <person name="Whitaker R.J."/>
            <person name="Metcalf W.W."/>
        </authorList>
    </citation>
    <scope>NUCLEOTIDE SEQUENCE [LARGE SCALE GENOMIC DNA]</scope>
    <source>
        <strain evidence="6 7">Z-7289</strain>
    </source>
</reference>
<evidence type="ECO:0000256" key="4">
    <source>
        <dbReference type="SAM" id="Coils"/>
    </source>
</evidence>